<evidence type="ECO:0000256" key="2">
    <source>
        <dbReference type="RuleBase" id="RU003679"/>
    </source>
</evidence>
<evidence type="ECO:0000256" key="1">
    <source>
        <dbReference type="ARBA" id="ARBA00009809"/>
    </source>
</evidence>
<feature type="domain" description="Glycoside hydrolase 35 catalytic" evidence="4">
    <location>
        <begin position="51"/>
        <end position="397"/>
    </location>
</feature>
<gene>
    <name evidence="5" type="ORF">SAMN05216354_0828</name>
</gene>
<comment type="similarity">
    <text evidence="1 2">Belongs to the glycosyl hydrolase 35 family.</text>
</comment>
<dbReference type="AlphaFoldDB" id="A0A1H5T487"/>
<dbReference type="InterPro" id="IPR017853">
    <property type="entry name" value="GH"/>
</dbReference>
<dbReference type="InterPro" id="IPR031330">
    <property type="entry name" value="Gly_Hdrlase_35_cat"/>
</dbReference>
<dbReference type="InterPro" id="IPR001944">
    <property type="entry name" value="Glycoside_Hdrlase_35"/>
</dbReference>
<dbReference type="EMBL" id="FNUV01000002">
    <property type="protein sequence ID" value="SEF56901.1"/>
    <property type="molecule type" value="Genomic_DNA"/>
</dbReference>
<name>A0A1H5T487_XYLRU</name>
<dbReference type="PANTHER" id="PTHR23421">
    <property type="entry name" value="BETA-GALACTOSIDASE RELATED"/>
    <property type="match status" value="1"/>
</dbReference>
<evidence type="ECO:0000313" key="5">
    <source>
        <dbReference type="EMBL" id="SEF56901.1"/>
    </source>
</evidence>
<keyword evidence="5" id="KW-0378">Hydrolase</keyword>
<feature type="transmembrane region" description="Helical" evidence="3">
    <location>
        <begin position="25"/>
        <end position="42"/>
    </location>
</feature>
<reference evidence="5 6" key="1">
    <citation type="submission" date="2016-10" db="EMBL/GenBank/DDBJ databases">
        <authorList>
            <person name="de Groot N.N."/>
        </authorList>
    </citation>
    <scope>NUCLEOTIDE SEQUENCE [LARGE SCALE GENOMIC DNA]</scope>
    <source>
        <strain evidence="5 6">AR32</strain>
    </source>
</reference>
<dbReference type="Gene3D" id="3.20.20.80">
    <property type="entry name" value="Glycosidases"/>
    <property type="match status" value="1"/>
</dbReference>
<organism evidence="5 6">
    <name type="scientific">Xylanibacter ruminicola</name>
    <name type="common">Prevotella ruminicola</name>
    <dbReference type="NCBI Taxonomy" id="839"/>
    <lineage>
        <taxon>Bacteria</taxon>
        <taxon>Pseudomonadati</taxon>
        <taxon>Bacteroidota</taxon>
        <taxon>Bacteroidia</taxon>
        <taxon>Bacteroidales</taxon>
        <taxon>Prevotellaceae</taxon>
        <taxon>Xylanibacter</taxon>
    </lineage>
</organism>
<dbReference type="Proteomes" id="UP000236735">
    <property type="component" value="Unassembled WGS sequence"/>
</dbReference>
<dbReference type="GO" id="GO:0005975">
    <property type="term" value="P:carbohydrate metabolic process"/>
    <property type="evidence" value="ECO:0007669"/>
    <property type="project" value="InterPro"/>
</dbReference>
<evidence type="ECO:0000313" key="6">
    <source>
        <dbReference type="Proteomes" id="UP000236735"/>
    </source>
</evidence>
<dbReference type="SUPFAM" id="SSF51445">
    <property type="entry name" value="(Trans)glycosidases"/>
    <property type="match status" value="1"/>
</dbReference>
<proteinExistence type="inferred from homology"/>
<evidence type="ECO:0000259" key="4">
    <source>
        <dbReference type="Pfam" id="PF01301"/>
    </source>
</evidence>
<keyword evidence="3" id="KW-1133">Transmembrane helix</keyword>
<keyword evidence="3" id="KW-0812">Transmembrane</keyword>
<sequence>MNCVKSYNSLVILHPNRLPKMRKKFFLLTTMMTVYLMSGAQIRDVSWDAYSLMADGQRVVPAMGEVHYSRIPTDEWEAEIRKMKAGGITIIATYVFWNHIEEQEGVFRWDGQRNLRHFIEICQKEGLPVVLRLGPFCHGEVRNGGIPDWMFSKNCKMRDENPVFLGYVERFYRQIFTQVQGLQWKDGGPVVAAQFDNEYRGRGEYLMALKQMATKIGFNLPFYTRTGWPELATPVPFGEMLPLYGDYADGFWERSIEETAGNYYKAFNFKAFRSSTAIATEQLGEQKERLNKGDEQYPYFTCELGGGMMTAYHRRPYLYPEDAYSMAVVKLGSGSNLLGYYMYHGGTNPEGSTYLNETQRTMATNYNDLPVKTYDFQAPLNEFGQKNPQYYLLRKLHLFMQDWGSILATMEAGFPCKQDISKGDDSFLRWSYRSRNGSGFIFVNNYERLQNLSTKRNVKLEACGVRLPLLNIPAGCICIFPVNIDGIKYATAQLVAKREGKIYLEQIKGIPTTLAVGDKVLRNLKVKGPETPVYKNYYLLTSEQAGRLFLEEEARPDIAINVPVFNKIKEAGPFRTITIGVNKVAEEPTDEDFDEAAVYTVNLPETSREGNLLNIDYRGDVARLYVDGKLVDDNFYNGRPFQYALWRLPEGCTQLEIRILPLQKDMPVYFPREADITPGEEIRHITIIPAD</sequence>
<keyword evidence="3" id="KW-0472">Membrane</keyword>
<accession>A0A1H5T487</accession>
<protein>
    <submittedName>
        <fullName evidence="5">Glycosyl hydrolases family 35</fullName>
    </submittedName>
</protein>
<dbReference type="PRINTS" id="PR00742">
    <property type="entry name" value="GLHYDRLASE35"/>
</dbReference>
<dbReference type="GO" id="GO:0004553">
    <property type="term" value="F:hydrolase activity, hydrolyzing O-glycosyl compounds"/>
    <property type="evidence" value="ECO:0007669"/>
    <property type="project" value="InterPro"/>
</dbReference>
<evidence type="ECO:0000256" key="3">
    <source>
        <dbReference type="SAM" id="Phobius"/>
    </source>
</evidence>
<dbReference type="Pfam" id="PF01301">
    <property type="entry name" value="Glyco_hydro_35"/>
    <property type="match status" value="1"/>
</dbReference>